<evidence type="ECO:0000313" key="1">
    <source>
        <dbReference type="EMBL" id="QHT95932.1"/>
    </source>
</evidence>
<sequence length="126" mass="15002">MSSQIFKNPIPNDVFIHFLDEIALKNHNKYIINTICYKKGMYNGIVEKFIEQCKPYYYLSKRKYLERKLTYSSFVTIIRQICNHSKITYTSQIKYDKSSYEIIYYIQQQGETSNISPQGTPEQDDI</sequence>
<accession>A0A6C0ISD7</accession>
<organism evidence="1">
    <name type="scientific">viral metagenome</name>
    <dbReference type="NCBI Taxonomy" id="1070528"/>
    <lineage>
        <taxon>unclassified sequences</taxon>
        <taxon>metagenomes</taxon>
        <taxon>organismal metagenomes</taxon>
    </lineage>
</organism>
<protein>
    <submittedName>
        <fullName evidence="1">Uncharacterized protein</fullName>
    </submittedName>
</protein>
<dbReference type="EMBL" id="MN740248">
    <property type="protein sequence ID" value="QHT95932.1"/>
    <property type="molecule type" value="Genomic_DNA"/>
</dbReference>
<dbReference type="AlphaFoldDB" id="A0A6C0ISD7"/>
<name>A0A6C0ISD7_9ZZZZ</name>
<reference evidence="1" key="1">
    <citation type="journal article" date="2020" name="Nature">
        <title>Giant virus diversity and host interactions through global metagenomics.</title>
        <authorList>
            <person name="Schulz F."/>
            <person name="Roux S."/>
            <person name="Paez-Espino D."/>
            <person name="Jungbluth S."/>
            <person name="Walsh D.A."/>
            <person name="Denef V.J."/>
            <person name="McMahon K.D."/>
            <person name="Konstantinidis K.T."/>
            <person name="Eloe-Fadrosh E.A."/>
            <person name="Kyrpides N.C."/>
            <person name="Woyke T."/>
        </authorList>
    </citation>
    <scope>NUCLEOTIDE SEQUENCE</scope>
    <source>
        <strain evidence="1">GVMAG-M-3300024301-20</strain>
    </source>
</reference>
<proteinExistence type="predicted"/>